<reference evidence="9 10" key="1">
    <citation type="submission" date="2019-07" db="EMBL/GenBank/DDBJ databases">
        <title>Novel species isolated from glacier.</title>
        <authorList>
            <person name="Liu Q."/>
            <person name="Xin Y.-H."/>
        </authorList>
    </citation>
    <scope>NUCLEOTIDE SEQUENCE [LARGE SCALE GENOMIC DNA]</scope>
    <source>
        <strain evidence="9 10">LB1R16</strain>
    </source>
</reference>
<dbReference type="InterPro" id="IPR046357">
    <property type="entry name" value="PPIase_dom_sf"/>
</dbReference>
<protein>
    <recommendedName>
        <fullName evidence="6">Peptidyl-prolyl cis-trans isomerase</fullName>
        <ecNumber evidence="6">5.2.1.8</ecNumber>
    </recommendedName>
</protein>
<dbReference type="PROSITE" id="PS50059">
    <property type="entry name" value="FKBP_PPIASE"/>
    <property type="match status" value="1"/>
</dbReference>
<dbReference type="Pfam" id="PF00254">
    <property type="entry name" value="FKBP_C"/>
    <property type="match status" value="1"/>
</dbReference>
<dbReference type="InterPro" id="IPR001179">
    <property type="entry name" value="PPIase_FKBP_dom"/>
</dbReference>
<comment type="catalytic activity">
    <reaction evidence="1 5 6">
        <text>[protein]-peptidylproline (omega=180) = [protein]-peptidylproline (omega=0)</text>
        <dbReference type="Rhea" id="RHEA:16237"/>
        <dbReference type="Rhea" id="RHEA-COMP:10747"/>
        <dbReference type="Rhea" id="RHEA-COMP:10748"/>
        <dbReference type="ChEBI" id="CHEBI:83833"/>
        <dbReference type="ChEBI" id="CHEBI:83834"/>
        <dbReference type="EC" id="5.2.1.8"/>
    </reaction>
</comment>
<feature type="domain" description="PPIase FKBP-type" evidence="8">
    <location>
        <begin position="38"/>
        <end position="131"/>
    </location>
</feature>
<evidence type="ECO:0000256" key="7">
    <source>
        <dbReference type="SAM" id="SignalP"/>
    </source>
</evidence>
<dbReference type="PANTHER" id="PTHR43811">
    <property type="entry name" value="FKBP-TYPE PEPTIDYL-PROLYL CIS-TRANS ISOMERASE FKPA"/>
    <property type="match status" value="1"/>
</dbReference>
<dbReference type="PANTHER" id="PTHR43811:SF19">
    <property type="entry name" value="39 KDA FK506-BINDING NUCLEAR PROTEIN"/>
    <property type="match status" value="1"/>
</dbReference>
<feature type="signal peptide" evidence="7">
    <location>
        <begin position="1"/>
        <end position="17"/>
    </location>
</feature>
<accession>A0A552U710</accession>
<dbReference type="OrthoDB" id="9812109at2"/>
<keyword evidence="10" id="KW-1185">Reference proteome</keyword>
<evidence type="ECO:0000256" key="5">
    <source>
        <dbReference type="PROSITE-ProRule" id="PRU00277"/>
    </source>
</evidence>
<dbReference type="Gene3D" id="3.10.50.40">
    <property type="match status" value="1"/>
</dbReference>
<proteinExistence type="inferred from homology"/>
<keyword evidence="4 5" id="KW-0413">Isomerase</keyword>
<evidence type="ECO:0000256" key="1">
    <source>
        <dbReference type="ARBA" id="ARBA00000971"/>
    </source>
</evidence>
<dbReference type="Proteomes" id="UP000317894">
    <property type="component" value="Unassembled WGS sequence"/>
</dbReference>
<evidence type="ECO:0000256" key="3">
    <source>
        <dbReference type="ARBA" id="ARBA00023110"/>
    </source>
</evidence>
<evidence type="ECO:0000256" key="4">
    <source>
        <dbReference type="ARBA" id="ARBA00023235"/>
    </source>
</evidence>
<dbReference type="EMBL" id="VJWA01000002">
    <property type="protein sequence ID" value="TRW14006.1"/>
    <property type="molecule type" value="Genomic_DNA"/>
</dbReference>
<evidence type="ECO:0000313" key="9">
    <source>
        <dbReference type="EMBL" id="TRW14006.1"/>
    </source>
</evidence>
<keyword evidence="7" id="KW-0732">Signal</keyword>
<evidence type="ECO:0000256" key="2">
    <source>
        <dbReference type="ARBA" id="ARBA00006577"/>
    </source>
</evidence>
<evidence type="ECO:0000313" key="10">
    <source>
        <dbReference type="Proteomes" id="UP000317894"/>
    </source>
</evidence>
<dbReference type="RefSeq" id="WP_144237212.1">
    <property type="nucleotide sequence ID" value="NZ_VJWA01000002.1"/>
</dbReference>
<dbReference type="SUPFAM" id="SSF54534">
    <property type="entry name" value="FKBP-like"/>
    <property type="match status" value="1"/>
</dbReference>
<dbReference type="EC" id="5.2.1.8" evidence="6"/>
<feature type="chain" id="PRO_5022159405" description="Peptidyl-prolyl cis-trans isomerase" evidence="7">
    <location>
        <begin position="18"/>
        <end position="134"/>
    </location>
</feature>
<sequence>MIALAALLLAAATPAMPQPPVVRSVEVKPGTGAAAKAGDRVTVHYTGWLATPAGKRGKKFDSSLDARRPIDFVLGAGEVIPGWDEGIAGLKVGGKRTLTIPPELGYGRDGAGADIPPNATLIFDVELVAVKPAP</sequence>
<keyword evidence="3 5" id="KW-0697">Rotamase</keyword>
<gene>
    <name evidence="9" type="ORF">FMM06_09710</name>
</gene>
<comment type="similarity">
    <text evidence="2 6">Belongs to the FKBP-type PPIase family.</text>
</comment>
<name>A0A552U710_9SPHN</name>
<dbReference type="GO" id="GO:0003755">
    <property type="term" value="F:peptidyl-prolyl cis-trans isomerase activity"/>
    <property type="evidence" value="ECO:0007669"/>
    <property type="project" value="UniProtKB-UniRule"/>
</dbReference>
<organism evidence="9 10">
    <name type="scientific">Glacieibacterium frigidum</name>
    <dbReference type="NCBI Taxonomy" id="2593303"/>
    <lineage>
        <taxon>Bacteria</taxon>
        <taxon>Pseudomonadati</taxon>
        <taxon>Pseudomonadota</taxon>
        <taxon>Alphaproteobacteria</taxon>
        <taxon>Sphingomonadales</taxon>
        <taxon>Sphingosinicellaceae</taxon>
        <taxon>Glacieibacterium</taxon>
    </lineage>
</organism>
<evidence type="ECO:0000259" key="8">
    <source>
        <dbReference type="PROSITE" id="PS50059"/>
    </source>
</evidence>
<evidence type="ECO:0000256" key="6">
    <source>
        <dbReference type="RuleBase" id="RU003915"/>
    </source>
</evidence>
<dbReference type="AlphaFoldDB" id="A0A552U710"/>
<comment type="caution">
    <text evidence="9">The sequence shown here is derived from an EMBL/GenBank/DDBJ whole genome shotgun (WGS) entry which is preliminary data.</text>
</comment>
<dbReference type="FunFam" id="3.10.50.40:FF:000006">
    <property type="entry name" value="Peptidyl-prolyl cis-trans isomerase"/>
    <property type="match status" value="1"/>
</dbReference>